<evidence type="ECO:0000313" key="10">
    <source>
        <dbReference type="EMBL" id="KAH0813145.1"/>
    </source>
</evidence>
<dbReference type="Gene3D" id="2.40.10.10">
    <property type="entry name" value="Trypsin-like serine proteases"/>
    <property type="match status" value="4"/>
</dbReference>
<dbReference type="Proteomes" id="UP000719412">
    <property type="component" value="Unassembled WGS sequence"/>
</dbReference>
<protein>
    <recommendedName>
        <fullName evidence="9">Peptidase S1 domain-containing protein</fullName>
    </recommendedName>
</protein>
<evidence type="ECO:0000256" key="5">
    <source>
        <dbReference type="ARBA" id="ARBA00022825"/>
    </source>
</evidence>
<accession>A0A8J6H723</accession>
<comment type="similarity">
    <text evidence="1">Belongs to the peptidase S1 family.</text>
</comment>
<dbReference type="GO" id="GO:0006508">
    <property type="term" value="P:proteolysis"/>
    <property type="evidence" value="ECO:0007669"/>
    <property type="project" value="UniProtKB-KW"/>
</dbReference>
<dbReference type="InterPro" id="IPR018114">
    <property type="entry name" value="TRYPSIN_HIS"/>
</dbReference>
<dbReference type="PROSITE" id="PS50240">
    <property type="entry name" value="TRYPSIN_DOM"/>
    <property type="match status" value="2"/>
</dbReference>
<feature type="compositionally biased region" description="Basic and acidic residues" evidence="8">
    <location>
        <begin position="1"/>
        <end position="18"/>
    </location>
</feature>
<evidence type="ECO:0000256" key="1">
    <source>
        <dbReference type="ARBA" id="ARBA00007664"/>
    </source>
</evidence>
<name>A0A8J6H723_TENMO</name>
<dbReference type="Pfam" id="PF00089">
    <property type="entry name" value="Trypsin"/>
    <property type="match status" value="2"/>
</dbReference>
<dbReference type="PRINTS" id="PR00722">
    <property type="entry name" value="CHYMOTRYPSIN"/>
</dbReference>
<dbReference type="FunFam" id="2.40.10.10:FF:000077">
    <property type="entry name" value="Predicted protein"/>
    <property type="match status" value="1"/>
</dbReference>
<keyword evidence="2" id="KW-0645">Protease</keyword>
<dbReference type="InterPro" id="IPR009003">
    <property type="entry name" value="Peptidase_S1_PA"/>
</dbReference>
<dbReference type="AlphaFoldDB" id="A0A8J6H723"/>
<dbReference type="EMBL" id="JABDTM020025552">
    <property type="protein sequence ID" value="KAH0813145.1"/>
    <property type="molecule type" value="Genomic_DNA"/>
</dbReference>
<dbReference type="SUPFAM" id="SSF50494">
    <property type="entry name" value="Trypsin-like serine proteases"/>
    <property type="match status" value="2"/>
</dbReference>
<proteinExistence type="inferred from homology"/>
<sequence length="693" mass="73945">MCRFDRSVEKELQKRRDTGSTTASPVDPALAPLKAKHALNLSKGTAERMAEASASRIEISARLETDFTTELTDAAEKFAKAETMSHYAEALQAAEEAAQNAPPELMEQAAAAEARRIQTELSKVKETVPGYPTFSHNVRIVGGHNISIQEVPYQISLQHDGDHFCGGSIISPNYIVTASHCTSFYDASSLTIRAGTSTRGVGGQVINVSKIYNHPNFTEQNADCDISVLELSANLTLGINVAAIALPSLNQKWPVGTEVLVTGWGLLSWNSTDLPEDLQGVSLNLVSQESCREAYGENAVTDYMMCAGVSGGGKSACSEDSGGPLQADGILAGVVSWKQYLIRKKQATRNKQTIINKEIKRWLVNSNLTEGGGFFPREKPSPGMDECPLGADGRVVEGRINTLSTTTARSARVRVPSGKGAHGWYKCCVLPRSPVEPPEGRRIGKKESKLKNGRPKGYPTFSHNVRIVGGHNISIQEVPYQISLQNDGDHFCGGSIISPNYIVTAAHCTSYYDASSLTIRAGSSTRGVGGQVINVSKIYNNPDFSEQTIDSDISVLELSTNLTFGLNVAAIALPAADQTWPSGTEVLVSGWGLLSSNSTELPTELQGVTVNLVSPESCRLAYSDNSITDHMLCAGVSGGGKDACSEDSGGPLQVDGILAGVVSWGNGCGLPDYPGVYARVSTLRQFIQNVTGL</sequence>
<dbReference type="SMART" id="SM00020">
    <property type="entry name" value="Tryp_SPc"/>
    <property type="match status" value="2"/>
</dbReference>
<feature type="domain" description="Peptidase S1" evidence="9">
    <location>
        <begin position="467"/>
        <end position="692"/>
    </location>
</feature>
<evidence type="ECO:0000256" key="8">
    <source>
        <dbReference type="SAM" id="MobiDB-lite"/>
    </source>
</evidence>
<dbReference type="InterPro" id="IPR043504">
    <property type="entry name" value="Peptidase_S1_PA_chymotrypsin"/>
</dbReference>
<dbReference type="InterPro" id="IPR050430">
    <property type="entry name" value="Peptidase_S1"/>
</dbReference>
<dbReference type="GO" id="GO:0004252">
    <property type="term" value="F:serine-type endopeptidase activity"/>
    <property type="evidence" value="ECO:0007669"/>
    <property type="project" value="InterPro"/>
</dbReference>
<evidence type="ECO:0000256" key="6">
    <source>
        <dbReference type="ARBA" id="ARBA00023145"/>
    </source>
</evidence>
<feature type="domain" description="Peptidase S1" evidence="9">
    <location>
        <begin position="140"/>
        <end position="368"/>
    </location>
</feature>
<feature type="region of interest" description="Disordered" evidence="8">
    <location>
        <begin position="436"/>
        <end position="456"/>
    </location>
</feature>
<dbReference type="InterPro" id="IPR001314">
    <property type="entry name" value="Peptidase_S1A"/>
</dbReference>
<dbReference type="PANTHER" id="PTHR24276:SF91">
    <property type="entry name" value="AT26814P-RELATED"/>
    <property type="match status" value="1"/>
</dbReference>
<gene>
    <name evidence="10" type="ORF">GEV33_009644</name>
</gene>
<evidence type="ECO:0000256" key="3">
    <source>
        <dbReference type="ARBA" id="ARBA00022729"/>
    </source>
</evidence>
<evidence type="ECO:0000313" key="11">
    <source>
        <dbReference type="Proteomes" id="UP000719412"/>
    </source>
</evidence>
<reference evidence="10" key="2">
    <citation type="submission" date="2021-08" db="EMBL/GenBank/DDBJ databases">
        <authorList>
            <person name="Eriksson T."/>
        </authorList>
    </citation>
    <scope>NUCLEOTIDE SEQUENCE</scope>
    <source>
        <strain evidence="10">Stoneville</strain>
        <tissue evidence="10">Whole head</tissue>
    </source>
</reference>
<organism evidence="10 11">
    <name type="scientific">Tenebrio molitor</name>
    <name type="common">Yellow mealworm beetle</name>
    <dbReference type="NCBI Taxonomy" id="7067"/>
    <lineage>
        <taxon>Eukaryota</taxon>
        <taxon>Metazoa</taxon>
        <taxon>Ecdysozoa</taxon>
        <taxon>Arthropoda</taxon>
        <taxon>Hexapoda</taxon>
        <taxon>Insecta</taxon>
        <taxon>Pterygota</taxon>
        <taxon>Neoptera</taxon>
        <taxon>Endopterygota</taxon>
        <taxon>Coleoptera</taxon>
        <taxon>Polyphaga</taxon>
        <taxon>Cucujiformia</taxon>
        <taxon>Tenebrionidae</taxon>
        <taxon>Tenebrio</taxon>
    </lineage>
</organism>
<keyword evidence="7" id="KW-1015">Disulfide bond</keyword>
<evidence type="ECO:0000256" key="7">
    <source>
        <dbReference type="ARBA" id="ARBA00023157"/>
    </source>
</evidence>
<dbReference type="InterPro" id="IPR001254">
    <property type="entry name" value="Trypsin_dom"/>
</dbReference>
<dbReference type="PROSITE" id="PS00134">
    <property type="entry name" value="TRYPSIN_HIS"/>
    <property type="match status" value="1"/>
</dbReference>
<keyword evidence="5" id="KW-0720">Serine protease</keyword>
<keyword evidence="11" id="KW-1185">Reference proteome</keyword>
<comment type="caution">
    <text evidence="10">The sequence shown here is derived from an EMBL/GenBank/DDBJ whole genome shotgun (WGS) entry which is preliminary data.</text>
</comment>
<keyword evidence="4" id="KW-0378">Hydrolase</keyword>
<evidence type="ECO:0000256" key="2">
    <source>
        <dbReference type="ARBA" id="ARBA00022670"/>
    </source>
</evidence>
<reference evidence="10" key="1">
    <citation type="journal article" date="2020" name="J Insects Food Feed">
        <title>The yellow mealworm (Tenebrio molitor) genome: a resource for the emerging insects as food and feed industry.</title>
        <authorList>
            <person name="Eriksson T."/>
            <person name="Andere A."/>
            <person name="Kelstrup H."/>
            <person name="Emery V."/>
            <person name="Picard C."/>
        </authorList>
    </citation>
    <scope>NUCLEOTIDE SEQUENCE</scope>
    <source>
        <strain evidence="10">Stoneville</strain>
        <tissue evidence="10">Whole head</tissue>
    </source>
</reference>
<keyword evidence="6" id="KW-0865">Zymogen</keyword>
<evidence type="ECO:0000256" key="4">
    <source>
        <dbReference type="ARBA" id="ARBA00022801"/>
    </source>
</evidence>
<feature type="region of interest" description="Disordered" evidence="8">
    <location>
        <begin position="1"/>
        <end position="28"/>
    </location>
</feature>
<dbReference type="FunFam" id="2.40.10.10:FF:000073">
    <property type="entry name" value="Trypsin alpha"/>
    <property type="match status" value="1"/>
</dbReference>
<evidence type="ECO:0000259" key="9">
    <source>
        <dbReference type="PROSITE" id="PS50240"/>
    </source>
</evidence>
<keyword evidence="3" id="KW-0732">Signal</keyword>
<dbReference type="CDD" id="cd00190">
    <property type="entry name" value="Tryp_SPc"/>
    <property type="match status" value="2"/>
</dbReference>
<dbReference type="PANTHER" id="PTHR24276">
    <property type="entry name" value="POLYSERASE-RELATED"/>
    <property type="match status" value="1"/>
</dbReference>
<feature type="compositionally biased region" description="Basic and acidic residues" evidence="8">
    <location>
        <begin position="438"/>
        <end position="450"/>
    </location>
</feature>